<comment type="caution">
    <text evidence="8">The sequence shown here is derived from an EMBL/GenBank/DDBJ whole genome shotgun (WGS) entry which is preliminary data.</text>
</comment>
<dbReference type="GO" id="GO:0000976">
    <property type="term" value="F:transcription cis-regulatory region binding"/>
    <property type="evidence" value="ECO:0007669"/>
    <property type="project" value="TreeGrafter"/>
</dbReference>
<keyword evidence="4" id="KW-0804">Transcription</keyword>
<keyword evidence="3 5" id="KW-0238">DNA-binding</keyword>
<organism evidence="8 9">
    <name type="scientific">Rhizobium lusitanum</name>
    <dbReference type="NCBI Taxonomy" id="293958"/>
    <lineage>
        <taxon>Bacteria</taxon>
        <taxon>Pseudomonadati</taxon>
        <taxon>Pseudomonadota</taxon>
        <taxon>Alphaproteobacteria</taxon>
        <taxon>Hyphomicrobiales</taxon>
        <taxon>Rhizobiaceae</taxon>
        <taxon>Rhizobium/Agrobacterium group</taxon>
        <taxon>Rhizobium</taxon>
    </lineage>
</organism>
<keyword evidence="2" id="KW-0805">Transcription regulation</keyword>
<dbReference type="InterPro" id="IPR009057">
    <property type="entry name" value="Homeodomain-like_sf"/>
</dbReference>
<keyword evidence="1" id="KW-0678">Repressor</keyword>
<dbReference type="EMBL" id="JACHBG010000006">
    <property type="protein sequence ID" value="MBB6485942.1"/>
    <property type="molecule type" value="Genomic_DNA"/>
</dbReference>
<dbReference type="SUPFAM" id="SSF46689">
    <property type="entry name" value="Homeodomain-like"/>
    <property type="match status" value="1"/>
</dbReference>
<dbReference type="SUPFAM" id="SSF48498">
    <property type="entry name" value="Tetracyclin repressor-like, C-terminal domain"/>
    <property type="match status" value="1"/>
</dbReference>
<dbReference type="PANTHER" id="PTHR30055">
    <property type="entry name" value="HTH-TYPE TRANSCRIPTIONAL REGULATOR RUTR"/>
    <property type="match status" value="1"/>
</dbReference>
<feature type="region of interest" description="Disordered" evidence="6">
    <location>
        <begin position="1"/>
        <end position="24"/>
    </location>
</feature>
<accession>A0A7X0ITY2</accession>
<dbReference type="AlphaFoldDB" id="A0A7X0ITY2"/>
<evidence type="ECO:0000256" key="5">
    <source>
        <dbReference type="PROSITE-ProRule" id="PRU00335"/>
    </source>
</evidence>
<dbReference type="InterPro" id="IPR036271">
    <property type="entry name" value="Tet_transcr_reg_TetR-rel_C_sf"/>
</dbReference>
<dbReference type="PANTHER" id="PTHR30055:SF234">
    <property type="entry name" value="HTH-TYPE TRANSCRIPTIONAL REGULATOR BETI"/>
    <property type="match status" value="1"/>
</dbReference>
<dbReference type="PROSITE" id="PS50977">
    <property type="entry name" value="HTH_TETR_2"/>
    <property type="match status" value="1"/>
</dbReference>
<reference evidence="8 9" key="1">
    <citation type="submission" date="2020-08" db="EMBL/GenBank/DDBJ databases">
        <title>Genomic Encyclopedia of Type Strains, Phase IV (KMG-V): Genome sequencing to study the core and pangenomes of soil and plant-associated prokaryotes.</title>
        <authorList>
            <person name="Whitman W."/>
        </authorList>
    </citation>
    <scope>NUCLEOTIDE SEQUENCE [LARGE SCALE GENOMIC DNA]</scope>
    <source>
        <strain evidence="8 9">SEMIA 4060</strain>
    </source>
</reference>
<protein>
    <submittedName>
        <fullName evidence="8">AcrR family transcriptional regulator</fullName>
    </submittedName>
</protein>
<evidence type="ECO:0000256" key="2">
    <source>
        <dbReference type="ARBA" id="ARBA00023015"/>
    </source>
</evidence>
<dbReference type="InterPro" id="IPR001647">
    <property type="entry name" value="HTH_TetR"/>
</dbReference>
<gene>
    <name evidence="8" type="ORF">GGD46_003236</name>
</gene>
<dbReference type="RefSeq" id="WP_184705437.1">
    <property type="nucleotide sequence ID" value="NZ_JACHBG010000006.1"/>
</dbReference>
<dbReference type="Pfam" id="PF13977">
    <property type="entry name" value="TetR_C_6"/>
    <property type="match status" value="1"/>
</dbReference>
<proteinExistence type="predicted"/>
<evidence type="ECO:0000256" key="6">
    <source>
        <dbReference type="SAM" id="MobiDB-lite"/>
    </source>
</evidence>
<dbReference type="InterPro" id="IPR039538">
    <property type="entry name" value="BetI_C"/>
</dbReference>
<dbReference type="Proteomes" id="UP000565576">
    <property type="component" value="Unassembled WGS sequence"/>
</dbReference>
<dbReference type="InterPro" id="IPR050109">
    <property type="entry name" value="HTH-type_TetR-like_transc_reg"/>
</dbReference>
<sequence>MPKKNQKLDSSRSGKTDASEGRREEVARATLAVIARDGLDRASMRGIAQEIGCSTGVLTHYFRDKDAILDFALQSIISAVEGAGEVAAGALTLDQFAAEISSALPDSLESRQMWKVWINFTAASLSRAEQHRRHHLLYEGIRDHWSKRFAALAEAGAFSGPVDADEEAALLFCLIDGIGIQALISPRIFVTARQRGLVRAHLARLPWATPVSAGQ</sequence>
<dbReference type="Gene3D" id="1.10.357.10">
    <property type="entry name" value="Tetracycline Repressor, domain 2"/>
    <property type="match status" value="1"/>
</dbReference>
<evidence type="ECO:0000256" key="1">
    <source>
        <dbReference type="ARBA" id="ARBA00022491"/>
    </source>
</evidence>
<evidence type="ECO:0000256" key="4">
    <source>
        <dbReference type="ARBA" id="ARBA00023163"/>
    </source>
</evidence>
<evidence type="ECO:0000313" key="9">
    <source>
        <dbReference type="Proteomes" id="UP000565576"/>
    </source>
</evidence>
<name>A0A7X0ITY2_9HYPH</name>
<dbReference type="Pfam" id="PF00440">
    <property type="entry name" value="TetR_N"/>
    <property type="match status" value="1"/>
</dbReference>
<dbReference type="GO" id="GO:0003700">
    <property type="term" value="F:DNA-binding transcription factor activity"/>
    <property type="evidence" value="ECO:0007669"/>
    <property type="project" value="TreeGrafter"/>
</dbReference>
<evidence type="ECO:0000259" key="7">
    <source>
        <dbReference type="PROSITE" id="PS50977"/>
    </source>
</evidence>
<feature type="domain" description="HTH tetR-type" evidence="7">
    <location>
        <begin position="20"/>
        <end position="80"/>
    </location>
</feature>
<evidence type="ECO:0000256" key="3">
    <source>
        <dbReference type="ARBA" id="ARBA00023125"/>
    </source>
</evidence>
<feature type="DNA-binding region" description="H-T-H motif" evidence="5">
    <location>
        <begin position="43"/>
        <end position="62"/>
    </location>
</feature>
<evidence type="ECO:0000313" key="8">
    <source>
        <dbReference type="EMBL" id="MBB6485942.1"/>
    </source>
</evidence>